<feature type="signal peptide" evidence="1">
    <location>
        <begin position="1"/>
        <end position="21"/>
    </location>
</feature>
<proteinExistence type="predicted"/>
<evidence type="ECO:0000313" key="2">
    <source>
        <dbReference type="EMBL" id="WYF46666.1"/>
    </source>
</evidence>
<dbReference type="AlphaFoldDB" id="A0AAU6Q7P7"/>
<keyword evidence="1" id="KW-0732">Signal</keyword>
<feature type="chain" id="PRO_5043952352" evidence="1">
    <location>
        <begin position="22"/>
        <end position="169"/>
    </location>
</feature>
<dbReference type="EMBL" id="CP149784">
    <property type="protein sequence ID" value="WYF46666.1"/>
    <property type="molecule type" value="Genomic_DNA"/>
</dbReference>
<organism evidence="2">
    <name type="scientific">Deinococcus sp. VB142</name>
    <dbReference type="NCBI Taxonomy" id="3112952"/>
    <lineage>
        <taxon>Bacteria</taxon>
        <taxon>Thermotogati</taxon>
        <taxon>Deinococcota</taxon>
        <taxon>Deinococci</taxon>
        <taxon>Deinococcales</taxon>
        <taxon>Deinococcaceae</taxon>
        <taxon>Deinococcus</taxon>
    </lineage>
</organism>
<keyword evidence="2" id="KW-0614">Plasmid</keyword>
<gene>
    <name evidence="2" type="ORF">WDJ50_18250</name>
</gene>
<reference evidence="2" key="1">
    <citation type="submission" date="2024-03" db="EMBL/GenBank/DDBJ databases">
        <title>Deinococcus weizhi sp. nov., isolated from human skin.</title>
        <authorList>
            <person name="Wei Z."/>
            <person name="Tian F."/>
            <person name="Yang C."/>
            <person name="Xin L.T."/>
            <person name="Wen Z.J."/>
            <person name="Lan K.C."/>
            <person name="Yu L."/>
            <person name="Zhe W."/>
            <person name="Dan F.D."/>
            <person name="Jun W."/>
            <person name="Rui Z."/>
            <person name="Yong X.J."/>
            <person name="Ting Y."/>
            <person name="Wei X."/>
            <person name="Xu Z.G."/>
            <person name="Xin Z."/>
            <person name="Dong F.G."/>
            <person name="Ni X.M."/>
            <person name="Zheng M.G."/>
            <person name="Chun Y."/>
            <person name="Qian W.X."/>
        </authorList>
    </citation>
    <scope>NUCLEOTIDE SEQUENCE</scope>
    <source>
        <strain evidence="2">VB142</strain>
        <plasmid evidence="2">p1</plasmid>
    </source>
</reference>
<sequence length="169" mass="18808">MKHNKHLFALILVALYSAASAQPLIGSQTSFAQHRFCQQYQCRFVESHRSLNEAGGYWTKEYFYQLSNKAKVSVLRYDDPSHPRQRGNVMGAALDFRGMGPEAIAVQFASLTAGRTITARQLETCFQAARKASGRKESWVDIEKSTLGGIGIKCSLEDGWMKRLSVAGT</sequence>
<dbReference type="RefSeq" id="WP_339098148.1">
    <property type="nucleotide sequence ID" value="NZ_CP149784.1"/>
</dbReference>
<protein>
    <submittedName>
        <fullName evidence="2">Uncharacterized protein</fullName>
    </submittedName>
</protein>
<accession>A0AAU6Q7P7</accession>
<evidence type="ECO:0000256" key="1">
    <source>
        <dbReference type="SAM" id="SignalP"/>
    </source>
</evidence>
<geneLocation type="plasmid" evidence="2">
    <name>p1</name>
</geneLocation>
<name>A0AAU6Q7P7_9DEIO</name>